<protein>
    <recommendedName>
        <fullName evidence="5">CENP-V/GFA domain-containing protein</fullName>
    </recommendedName>
</protein>
<keyword evidence="4" id="KW-0456">Lyase</keyword>
<accession>L1IGM4</accession>
<dbReference type="GO" id="GO:0016846">
    <property type="term" value="F:carbon-sulfur lyase activity"/>
    <property type="evidence" value="ECO:0007669"/>
    <property type="project" value="InterPro"/>
</dbReference>
<dbReference type="HOGENOM" id="CLU_055491_4_0_1"/>
<dbReference type="RefSeq" id="XP_005822054.1">
    <property type="nucleotide sequence ID" value="XM_005821997.1"/>
</dbReference>
<dbReference type="GO" id="GO:0046872">
    <property type="term" value="F:metal ion binding"/>
    <property type="evidence" value="ECO:0007669"/>
    <property type="project" value="UniProtKB-KW"/>
</dbReference>
<dbReference type="eggNOG" id="ENOG502SC1H">
    <property type="taxonomic scope" value="Eukaryota"/>
</dbReference>
<reference evidence="6 8" key="1">
    <citation type="journal article" date="2012" name="Nature">
        <title>Algal genomes reveal evolutionary mosaicism and the fate of nucleomorphs.</title>
        <authorList>
            <consortium name="DOE Joint Genome Institute"/>
            <person name="Curtis B.A."/>
            <person name="Tanifuji G."/>
            <person name="Burki F."/>
            <person name="Gruber A."/>
            <person name="Irimia M."/>
            <person name="Maruyama S."/>
            <person name="Arias M.C."/>
            <person name="Ball S.G."/>
            <person name="Gile G.H."/>
            <person name="Hirakawa Y."/>
            <person name="Hopkins J.F."/>
            <person name="Kuo A."/>
            <person name="Rensing S.A."/>
            <person name="Schmutz J."/>
            <person name="Symeonidi A."/>
            <person name="Elias M."/>
            <person name="Eveleigh R.J."/>
            <person name="Herman E.K."/>
            <person name="Klute M.J."/>
            <person name="Nakayama T."/>
            <person name="Obornik M."/>
            <person name="Reyes-Prieto A."/>
            <person name="Armbrust E.V."/>
            <person name="Aves S.J."/>
            <person name="Beiko R.G."/>
            <person name="Coutinho P."/>
            <person name="Dacks J.B."/>
            <person name="Durnford D.G."/>
            <person name="Fast N.M."/>
            <person name="Green B.R."/>
            <person name="Grisdale C.J."/>
            <person name="Hempel F."/>
            <person name="Henrissat B."/>
            <person name="Hoppner M.P."/>
            <person name="Ishida K."/>
            <person name="Kim E."/>
            <person name="Koreny L."/>
            <person name="Kroth P.G."/>
            <person name="Liu Y."/>
            <person name="Malik S.B."/>
            <person name="Maier U.G."/>
            <person name="McRose D."/>
            <person name="Mock T."/>
            <person name="Neilson J.A."/>
            <person name="Onodera N.T."/>
            <person name="Poole A.M."/>
            <person name="Pritham E.J."/>
            <person name="Richards T.A."/>
            <person name="Rocap G."/>
            <person name="Roy S.W."/>
            <person name="Sarai C."/>
            <person name="Schaack S."/>
            <person name="Shirato S."/>
            <person name="Slamovits C.H."/>
            <person name="Spencer D.F."/>
            <person name="Suzuki S."/>
            <person name="Worden A.Z."/>
            <person name="Zauner S."/>
            <person name="Barry K."/>
            <person name="Bell C."/>
            <person name="Bharti A.K."/>
            <person name="Crow J.A."/>
            <person name="Grimwood J."/>
            <person name="Kramer R."/>
            <person name="Lindquist E."/>
            <person name="Lucas S."/>
            <person name="Salamov A."/>
            <person name="McFadden G.I."/>
            <person name="Lane C.E."/>
            <person name="Keeling P.J."/>
            <person name="Gray M.W."/>
            <person name="Grigoriev I.V."/>
            <person name="Archibald J.M."/>
        </authorList>
    </citation>
    <scope>NUCLEOTIDE SEQUENCE</scope>
    <source>
        <strain evidence="6 8">CCMP2712</strain>
    </source>
</reference>
<dbReference type="GeneID" id="17291831"/>
<dbReference type="OMA" id="ARFHCAR"/>
<proteinExistence type="inferred from homology"/>
<dbReference type="SUPFAM" id="SSF51316">
    <property type="entry name" value="Mss4-like"/>
    <property type="match status" value="1"/>
</dbReference>
<organism evidence="6">
    <name type="scientific">Guillardia theta (strain CCMP2712)</name>
    <name type="common">Cryptophyte</name>
    <dbReference type="NCBI Taxonomy" id="905079"/>
    <lineage>
        <taxon>Eukaryota</taxon>
        <taxon>Cryptophyceae</taxon>
        <taxon>Pyrenomonadales</taxon>
        <taxon>Geminigeraceae</taxon>
        <taxon>Guillardia</taxon>
    </lineage>
</organism>
<dbReference type="InterPro" id="IPR011057">
    <property type="entry name" value="Mss4-like_sf"/>
</dbReference>
<feature type="domain" description="CENP-V/GFA" evidence="5">
    <location>
        <begin position="1"/>
        <end position="121"/>
    </location>
</feature>
<keyword evidence="3" id="KW-0862">Zinc</keyword>
<evidence type="ECO:0000256" key="3">
    <source>
        <dbReference type="ARBA" id="ARBA00022833"/>
    </source>
</evidence>
<sequence>MSSYSCICGKVKVEYSGNPMFVAYCHCVECRKTCAAPYFHGSGFPKDNVKIVNGESTGSFAAKQMPRHFCKDCGTYVYGNAGEFYVLPCGLMDKPPAAQFHIWTSEKAIPVLPEDGLPRFEQGPK</sequence>
<dbReference type="Gene3D" id="3.90.1590.10">
    <property type="entry name" value="glutathione-dependent formaldehyde- activating enzyme (gfa)"/>
    <property type="match status" value="1"/>
</dbReference>
<evidence type="ECO:0000313" key="6">
    <source>
        <dbReference type="EMBL" id="EKX35074.1"/>
    </source>
</evidence>
<dbReference type="EnsemblProtists" id="EKX35074">
    <property type="protein sequence ID" value="EKX35074"/>
    <property type="gene ID" value="GUITHDRAFT_118730"/>
</dbReference>
<evidence type="ECO:0000313" key="8">
    <source>
        <dbReference type="Proteomes" id="UP000011087"/>
    </source>
</evidence>
<keyword evidence="2" id="KW-0479">Metal-binding</keyword>
<reference evidence="8" key="2">
    <citation type="submission" date="2012-11" db="EMBL/GenBank/DDBJ databases">
        <authorList>
            <person name="Kuo A."/>
            <person name="Curtis B.A."/>
            <person name="Tanifuji G."/>
            <person name="Burki F."/>
            <person name="Gruber A."/>
            <person name="Irimia M."/>
            <person name="Maruyama S."/>
            <person name="Arias M.C."/>
            <person name="Ball S.G."/>
            <person name="Gile G.H."/>
            <person name="Hirakawa Y."/>
            <person name="Hopkins J.F."/>
            <person name="Rensing S.A."/>
            <person name="Schmutz J."/>
            <person name="Symeonidi A."/>
            <person name="Elias M."/>
            <person name="Eveleigh R.J."/>
            <person name="Herman E.K."/>
            <person name="Klute M.J."/>
            <person name="Nakayama T."/>
            <person name="Obornik M."/>
            <person name="Reyes-Prieto A."/>
            <person name="Armbrust E.V."/>
            <person name="Aves S.J."/>
            <person name="Beiko R.G."/>
            <person name="Coutinho P."/>
            <person name="Dacks J.B."/>
            <person name="Durnford D.G."/>
            <person name="Fast N.M."/>
            <person name="Green B.R."/>
            <person name="Grisdale C."/>
            <person name="Hempe F."/>
            <person name="Henrissat B."/>
            <person name="Hoppner M.P."/>
            <person name="Ishida K.-I."/>
            <person name="Kim E."/>
            <person name="Koreny L."/>
            <person name="Kroth P.G."/>
            <person name="Liu Y."/>
            <person name="Malik S.-B."/>
            <person name="Maier U.G."/>
            <person name="McRose D."/>
            <person name="Mock T."/>
            <person name="Neilson J.A."/>
            <person name="Onodera N.T."/>
            <person name="Poole A.M."/>
            <person name="Pritham E.J."/>
            <person name="Richards T.A."/>
            <person name="Rocap G."/>
            <person name="Roy S.W."/>
            <person name="Sarai C."/>
            <person name="Schaack S."/>
            <person name="Shirato S."/>
            <person name="Slamovits C.H."/>
            <person name="Spencer D.F."/>
            <person name="Suzuki S."/>
            <person name="Worden A.Z."/>
            <person name="Zauner S."/>
            <person name="Barry K."/>
            <person name="Bell C."/>
            <person name="Bharti A.K."/>
            <person name="Crow J.A."/>
            <person name="Grimwood J."/>
            <person name="Kramer R."/>
            <person name="Lindquist E."/>
            <person name="Lucas S."/>
            <person name="Salamov A."/>
            <person name="McFadden G.I."/>
            <person name="Lane C.E."/>
            <person name="Keeling P.J."/>
            <person name="Gray M.W."/>
            <person name="Grigoriev I.V."/>
            <person name="Archibald J.M."/>
        </authorList>
    </citation>
    <scope>NUCLEOTIDE SEQUENCE</scope>
    <source>
        <strain evidence="8">CCMP2712</strain>
    </source>
</reference>
<evidence type="ECO:0000259" key="5">
    <source>
        <dbReference type="PROSITE" id="PS51891"/>
    </source>
</evidence>
<dbReference type="PROSITE" id="PS51891">
    <property type="entry name" value="CENP_V_GFA"/>
    <property type="match status" value="1"/>
</dbReference>
<dbReference type="InterPro" id="IPR006913">
    <property type="entry name" value="CENP-V/GFA"/>
</dbReference>
<name>L1IGM4_GUITC</name>
<dbReference type="PaxDb" id="55529-EKX35074"/>
<dbReference type="EMBL" id="JH993097">
    <property type="protein sequence ID" value="EKX35074.1"/>
    <property type="molecule type" value="Genomic_DNA"/>
</dbReference>
<dbReference type="AlphaFoldDB" id="L1IGM4"/>
<dbReference type="PANTHER" id="PTHR33337:SF40">
    <property type="entry name" value="CENP-V_GFA DOMAIN-CONTAINING PROTEIN-RELATED"/>
    <property type="match status" value="1"/>
</dbReference>
<evidence type="ECO:0000256" key="2">
    <source>
        <dbReference type="ARBA" id="ARBA00022723"/>
    </source>
</evidence>
<keyword evidence="8" id="KW-1185">Reference proteome</keyword>
<dbReference type="Proteomes" id="UP000011087">
    <property type="component" value="Unassembled WGS sequence"/>
</dbReference>
<gene>
    <name evidence="6" type="ORF">GUITHDRAFT_118730</name>
</gene>
<dbReference type="PANTHER" id="PTHR33337">
    <property type="entry name" value="GFA DOMAIN-CONTAINING PROTEIN"/>
    <property type="match status" value="1"/>
</dbReference>
<evidence type="ECO:0000313" key="7">
    <source>
        <dbReference type="EnsemblProtists" id="EKX35074"/>
    </source>
</evidence>
<evidence type="ECO:0000256" key="1">
    <source>
        <dbReference type="ARBA" id="ARBA00005495"/>
    </source>
</evidence>
<comment type="similarity">
    <text evidence="1">Belongs to the Gfa family.</text>
</comment>
<dbReference type="KEGG" id="gtt:GUITHDRAFT_118730"/>
<dbReference type="Pfam" id="PF04828">
    <property type="entry name" value="GFA"/>
    <property type="match status" value="1"/>
</dbReference>
<reference evidence="7" key="3">
    <citation type="submission" date="2016-03" db="UniProtKB">
        <authorList>
            <consortium name="EnsemblProtists"/>
        </authorList>
    </citation>
    <scope>IDENTIFICATION</scope>
</reference>
<evidence type="ECO:0000256" key="4">
    <source>
        <dbReference type="ARBA" id="ARBA00023239"/>
    </source>
</evidence>
<dbReference type="OrthoDB" id="406544at2759"/>